<organism evidence="2 3">
    <name type="scientific">Blautia producta</name>
    <dbReference type="NCBI Taxonomy" id="33035"/>
    <lineage>
        <taxon>Bacteria</taxon>
        <taxon>Bacillati</taxon>
        <taxon>Bacillota</taxon>
        <taxon>Clostridia</taxon>
        <taxon>Lachnospirales</taxon>
        <taxon>Lachnospiraceae</taxon>
        <taxon>Blautia</taxon>
    </lineage>
</organism>
<dbReference type="Proteomes" id="UP000289794">
    <property type="component" value="Chromosome"/>
</dbReference>
<dbReference type="RefSeq" id="WP_165392384.1">
    <property type="nucleotide sequence ID" value="NZ_CP035945.1"/>
</dbReference>
<gene>
    <name evidence="2" type="ORF">PMF13cell1_01263</name>
</gene>
<reference evidence="2 3" key="1">
    <citation type="submission" date="2019-01" db="EMBL/GenBank/DDBJ databases">
        <title>PMF-metabolizing Aryl O-demethylase.</title>
        <authorList>
            <person name="Kim M."/>
        </authorList>
    </citation>
    <scope>NUCLEOTIDE SEQUENCE [LARGE SCALE GENOMIC DNA]</scope>
    <source>
        <strain evidence="2 3">PMF1</strain>
    </source>
</reference>
<evidence type="ECO:0000313" key="2">
    <source>
        <dbReference type="EMBL" id="QBE95739.1"/>
    </source>
</evidence>
<protein>
    <submittedName>
        <fullName evidence="2">Uncharacterized protein</fullName>
    </submittedName>
</protein>
<keyword evidence="1" id="KW-0472">Membrane</keyword>
<dbReference type="EMBL" id="CP035945">
    <property type="protein sequence ID" value="QBE95739.1"/>
    <property type="molecule type" value="Genomic_DNA"/>
</dbReference>
<keyword evidence="1" id="KW-1133">Transmembrane helix</keyword>
<keyword evidence="1" id="KW-0812">Transmembrane</keyword>
<evidence type="ECO:0000313" key="3">
    <source>
        <dbReference type="Proteomes" id="UP000289794"/>
    </source>
</evidence>
<accession>A0A4P6LUI1</accession>
<sequence length="49" mass="5684">MNGESYFAAGCVVTIISVLLFAVGKTVLFLKKKELIREFRKIYEWEENV</sequence>
<evidence type="ECO:0000256" key="1">
    <source>
        <dbReference type="SAM" id="Phobius"/>
    </source>
</evidence>
<dbReference type="AlphaFoldDB" id="A0A4P6LUI1"/>
<dbReference type="KEGG" id="bpro:PMF13cell1_01263"/>
<name>A0A4P6LUI1_9FIRM</name>
<feature type="transmembrane region" description="Helical" evidence="1">
    <location>
        <begin position="6"/>
        <end position="30"/>
    </location>
</feature>
<proteinExistence type="predicted"/>